<accession>A0A498QFS3</accession>
<name>A0A498QFS3_9MYCO</name>
<sequence length="88" mass="9418">MVVVVAGDFVDGEFFITRVAQQQGVDRVVLIHEQGVEKPVVTGDSVDVGQPQVLVLERVVVGVVQLFEQIGGGGCGRDGRPHRHGVDE</sequence>
<protein>
    <submittedName>
        <fullName evidence="1">Uncharacterized protein</fullName>
    </submittedName>
</protein>
<dbReference type="AlphaFoldDB" id="A0A498QFS3"/>
<gene>
    <name evidence="1" type="ORF">LAUMK136_05633</name>
</gene>
<dbReference type="Proteomes" id="UP000273307">
    <property type="component" value="Unassembled WGS sequence"/>
</dbReference>
<reference evidence="1 2" key="1">
    <citation type="submission" date="2018-09" db="EMBL/GenBank/DDBJ databases">
        <authorList>
            <person name="Tagini F."/>
        </authorList>
    </citation>
    <scope>NUCLEOTIDE SEQUENCE [LARGE SCALE GENOMIC DNA]</scope>
    <source>
        <strain evidence="1 2">MK136</strain>
    </source>
</reference>
<keyword evidence="2" id="KW-1185">Reference proteome</keyword>
<proteinExistence type="predicted"/>
<evidence type="ECO:0000313" key="2">
    <source>
        <dbReference type="Proteomes" id="UP000273307"/>
    </source>
</evidence>
<dbReference type="EMBL" id="UPHP01000158">
    <property type="protein sequence ID" value="VBA44446.1"/>
    <property type="molecule type" value="Genomic_DNA"/>
</dbReference>
<evidence type="ECO:0000313" key="1">
    <source>
        <dbReference type="EMBL" id="VBA44446.1"/>
    </source>
</evidence>
<organism evidence="1 2">
    <name type="scientific">Mycobacterium attenuatum</name>
    <dbReference type="NCBI Taxonomy" id="2341086"/>
    <lineage>
        <taxon>Bacteria</taxon>
        <taxon>Bacillati</taxon>
        <taxon>Actinomycetota</taxon>
        <taxon>Actinomycetes</taxon>
        <taxon>Mycobacteriales</taxon>
        <taxon>Mycobacteriaceae</taxon>
        <taxon>Mycobacterium</taxon>
    </lineage>
</organism>